<proteinExistence type="predicted"/>
<dbReference type="EMBL" id="CCSD01000050">
    <property type="protein sequence ID" value="CDZ88334.1"/>
    <property type="molecule type" value="Genomic_DNA"/>
</dbReference>
<keyword evidence="2" id="KW-0472">Membrane</keyword>
<evidence type="ECO:0000313" key="3">
    <source>
        <dbReference type="EMBL" id="CDZ88334.1"/>
    </source>
</evidence>
<accession>A0A098BHY4</accession>
<protein>
    <submittedName>
        <fullName evidence="3">Uncharacterized protein</fullName>
    </submittedName>
</protein>
<dbReference type="AlphaFoldDB" id="A0A098BHY4"/>
<evidence type="ECO:0000256" key="2">
    <source>
        <dbReference type="SAM" id="Phobius"/>
    </source>
</evidence>
<organism evidence="3 4">
    <name type="scientific">Rhodococcus ruber</name>
    <dbReference type="NCBI Taxonomy" id="1830"/>
    <lineage>
        <taxon>Bacteria</taxon>
        <taxon>Bacillati</taxon>
        <taxon>Actinomycetota</taxon>
        <taxon>Actinomycetes</taxon>
        <taxon>Mycobacteriales</taxon>
        <taxon>Nocardiaceae</taxon>
        <taxon>Rhodococcus</taxon>
    </lineage>
</organism>
<name>A0A098BHY4_9NOCA</name>
<keyword evidence="2" id="KW-0812">Transmembrane</keyword>
<gene>
    <name evidence="3" type="ORF">RHRU231_40084</name>
</gene>
<feature type="transmembrane region" description="Helical" evidence="2">
    <location>
        <begin position="12"/>
        <end position="33"/>
    </location>
</feature>
<reference evidence="3 4" key="1">
    <citation type="journal article" date="2014" name="Genome Announc.">
        <title>Draft Genome Sequence of Propane- and Butane-Oxidizing Actinobacterium Rhodococcus ruber IEGM 231.</title>
        <authorList>
            <person name="Ivshina I.B."/>
            <person name="Kuyukina M.S."/>
            <person name="Krivoruchko A.V."/>
            <person name="Barbe V."/>
            <person name="Fischer C."/>
        </authorList>
    </citation>
    <scope>NUCLEOTIDE SEQUENCE [LARGE SCALE GENOMIC DNA]</scope>
</reference>
<keyword evidence="2" id="KW-1133">Transmembrane helix</keyword>
<feature type="region of interest" description="Disordered" evidence="1">
    <location>
        <begin position="48"/>
        <end position="75"/>
    </location>
</feature>
<sequence length="75" mass="8282">MEEIAKIVGIAFVYIVVAEVIIGTLALLIISTISPHFLQRKPKYGATGPRYGATSPTPARADEHPRFRSSERSRE</sequence>
<evidence type="ECO:0000313" key="4">
    <source>
        <dbReference type="Proteomes" id="UP000042997"/>
    </source>
</evidence>
<feature type="compositionally biased region" description="Basic and acidic residues" evidence="1">
    <location>
        <begin position="60"/>
        <end position="75"/>
    </location>
</feature>
<dbReference type="Proteomes" id="UP000042997">
    <property type="component" value="Unassembled WGS sequence"/>
</dbReference>
<evidence type="ECO:0000256" key="1">
    <source>
        <dbReference type="SAM" id="MobiDB-lite"/>
    </source>
</evidence>